<reference evidence="2" key="1">
    <citation type="submission" date="2020-10" db="EMBL/GenBank/DDBJ databases">
        <authorList>
            <person name="Castelo-Branco R."/>
            <person name="Eusebio N."/>
            <person name="Adriana R."/>
            <person name="Vieira A."/>
            <person name="Brugerolle De Fraissinette N."/>
            <person name="Rezende De Castro R."/>
            <person name="Schneider M.P."/>
            <person name="Vasconcelos V."/>
            <person name="Leao P.N."/>
        </authorList>
    </citation>
    <scope>NUCLEOTIDE SEQUENCE</scope>
    <source>
        <strain evidence="2">LEGE 07310</strain>
    </source>
</reference>
<keyword evidence="1" id="KW-0812">Transmembrane</keyword>
<evidence type="ECO:0000313" key="3">
    <source>
        <dbReference type="Proteomes" id="UP000636505"/>
    </source>
</evidence>
<dbReference type="EMBL" id="JADEXG010000026">
    <property type="protein sequence ID" value="MBE9078080.1"/>
    <property type="molecule type" value="Genomic_DNA"/>
</dbReference>
<keyword evidence="3" id="KW-1185">Reference proteome</keyword>
<evidence type="ECO:0000256" key="1">
    <source>
        <dbReference type="SAM" id="Phobius"/>
    </source>
</evidence>
<proteinExistence type="predicted"/>
<sequence length="150" mass="16973">MTQLDRNFAIAATLAVVLGIISGFWILGTPQRQRLIAADRERIRDLINISNQLYQQASSAQSRNQPFELPASLDQVSRIDQAVQTDPITNQAYTYRRLSDTTYELCATFATDTSSYSLQPTPNGANQRWQHPVGEHCFEFDVLEPAQYAY</sequence>
<keyword evidence="1" id="KW-0472">Membrane</keyword>
<gene>
    <name evidence="2" type="ORF">IQ241_12385</name>
</gene>
<evidence type="ECO:0000313" key="2">
    <source>
        <dbReference type="EMBL" id="MBE9078080.1"/>
    </source>
</evidence>
<accession>A0A8J7DNF9</accession>
<evidence type="ECO:0008006" key="4">
    <source>
        <dbReference type="Google" id="ProtNLM"/>
    </source>
</evidence>
<dbReference type="RefSeq" id="WP_193907543.1">
    <property type="nucleotide sequence ID" value="NZ_JADEXG010000026.1"/>
</dbReference>
<name>A0A8J7DNF9_9CYAN</name>
<organism evidence="2 3">
    <name type="scientific">Vasconcelosia minhoensis LEGE 07310</name>
    <dbReference type="NCBI Taxonomy" id="915328"/>
    <lineage>
        <taxon>Bacteria</taxon>
        <taxon>Bacillati</taxon>
        <taxon>Cyanobacteriota</taxon>
        <taxon>Cyanophyceae</taxon>
        <taxon>Nodosilineales</taxon>
        <taxon>Cymatolegaceae</taxon>
        <taxon>Vasconcelosia</taxon>
        <taxon>Vasconcelosia minhoensis</taxon>
    </lineage>
</organism>
<dbReference type="AlphaFoldDB" id="A0A8J7DNF9"/>
<feature type="transmembrane region" description="Helical" evidence="1">
    <location>
        <begin position="6"/>
        <end position="27"/>
    </location>
</feature>
<comment type="caution">
    <text evidence="2">The sequence shown here is derived from an EMBL/GenBank/DDBJ whole genome shotgun (WGS) entry which is preliminary data.</text>
</comment>
<dbReference type="Proteomes" id="UP000636505">
    <property type="component" value="Unassembled WGS sequence"/>
</dbReference>
<protein>
    <recommendedName>
        <fullName evidence="4">Type II secretion system protein</fullName>
    </recommendedName>
</protein>
<keyword evidence="1" id="KW-1133">Transmembrane helix</keyword>